<evidence type="ECO:0000313" key="14">
    <source>
        <dbReference type="Proteomes" id="UP000824048"/>
    </source>
</evidence>
<dbReference type="GO" id="GO:0006094">
    <property type="term" value="P:gluconeogenesis"/>
    <property type="evidence" value="ECO:0007669"/>
    <property type="project" value="UniProtKB-KW"/>
</dbReference>
<comment type="cofactor">
    <cofactor evidence="1 11">
        <name>[4Fe-4S] cluster</name>
        <dbReference type="ChEBI" id="CHEBI:49883"/>
    </cofactor>
</comment>
<proteinExistence type="inferred from homology"/>
<evidence type="ECO:0000256" key="3">
    <source>
        <dbReference type="ARBA" id="ARBA00008636"/>
    </source>
</evidence>
<protein>
    <recommendedName>
        <fullName evidence="11">L-serine dehydratase</fullName>
        <ecNumber evidence="11">4.3.1.17</ecNumber>
    </recommendedName>
</protein>
<evidence type="ECO:0000256" key="1">
    <source>
        <dbReference type="ARBA" id="ARBA00001966"/>
    </source>
</evidence>
<dbReference type="InterPro" id="IPR051318">
    <property type="entry name" value="Fe-S_L-Ser"/>
</dbReference>
<keyword evidence="9 11" id="KW-0456">Lyase</keyword>
<evidence type="ECO:0000256" key="7">
    <source>
        <dbReference type="ARBA" id="ARBA00023004"/>
    </source>
</evidence>
<evidence type="ECO:0000256" key="6">
    <source>
        <dbReference type="ARBA" id="ARBA00022723"/>
    </source>
</evidence>
<dbReference type="InterPro" id="IPR004642">
    <property type="entry name" value="Ser_deHydtase_asu"/>
</dbReference>
<reference evidence="13" key="2">
    <citation type="submission" date="2021-04" db="EMBL/GenBank/DDBJ databases">
        <authorList>
            <person name="Gilroy R."/>
        </authorList>
    </citation>
    <scope>NUCLEOTIDE SEQUENCE</scope>
    <source>
        <strain evidence="13">ChiSxjej1B13-11774</strain>
    </source>
</reference>
<dbReference type="GO" id="GO:0051539">
    <property type="term" value="F:4 iron, 4 sulfur cluster binding"/>
    <property type="evidence" value="ECO:0007669"/>
    <property type="project" value="UniProtKB-UniRule"/>
</dbReference>
<dbReference type="PANTHER" id="PTHR30182">
    <property type="entry name" value="L-SERINE DEHYDRATASE"/>
    <property type="match status" value="1"/>
</dbReference>
<dbReference type="Proteomes" id="UP000824048">
    <property type="component" value="Unassembled WGS sequence"/>
</dbReference>
<evidence type="ECO:0000256" key="2">
    <source>
        <dbReference type="ARBA" id="ARBA00004742"/>
    </source>
</evidence>
<evidence type="ECO:0000256" key="9">
    <source>
        <dbReference type="ARBA" id="ARBA00023239"/>
    </source>
</evidence>
<comment type="catalytic activity">
    <reaction evidence="10 11">
        <text>L-serine = pyruvate + NH4(+)</text>
        <dbReference type="Rhea" id="RHEA:19169"/>
        <dbReference type="ChEBI" id="CHEBI:15361"/>
        <dbReference type="ChEBI" id="CHEBI:28938"/>
        <dbReference type="ChEBI" id="CHEBI:33384"/>
        <dbReference type="EC" id="4.3.1.17"/>
    </reaction>
</comment>
<feature type="domain" description="Serine dehydratase-like alpha subunit" evidence="12">
    <location>
        <begin position="23"/>
        <end position="279"/>
    </location>
</feature>
<keyword evidence="5 11" id="KW-0004">4Fe-4S</keyword>
<dbReference type="EMBL" id="DXBP01000049">
    <property type="protein sequence ID" value="HIZ42401.1"/>
    <property type="molecule type" value="Genomic_DNA"/>
</dbReference>
<comment type="pathway">
    <text evidence="2">Carbohydrate biosynthesis; gluconeogenesis.</text>
</comment>
<organism evidence="13 14">
    <name type="scientific">Candidatus Gemmiger excrementigallinarum</name>
    <dbReference type="NCBI Taxonomy" id="2838609"/>
    <lineage>
        <taxon>Bacteria</taxon>
        <taxon>Bacillati</taxon>
        <taxon>Bacillota</taxon>
        <taxon>Clostridia</taxon>
        <taxon>Eubacteriales</taxon>
        <taxon>Gemmiger</taxon>
    </lineage>
</organism>
<evidence type="ECO:0000256" key="8">
    <source>
        <dbReference type="ARBA" id="ARBA00023014"/>
    </source>
</evidence>
<dbReference type="GO" id="GO:0003941">
    <property type="term" value="F:L-serine ammonia-lyase activity"/>
    <property type="evidence" value="ECO:0007669"/>
    <property type="project" value="UniProtKB-UniRule"/>
</dbReference>
<name>A0A9D2ESJ2_9FIRM</name>
<evidence type="ECO:0000259" key="12">
    <source>
        <dbReference type="Pfam" id="PF03313"/>
    </source>
</evidence>
<dbReference type="PANTHER" id="PTHR30182:SF1">
    <property type="entry name" value="L-SERINE DEHYDRATASE 1"/>
    <property type="match status" value="1"/>
</dbReference>
<gene>
    <name evidence="13" type="primary">sdaAA</name>
    <name evidence="13" type="ORF">H9811_07540</name>
</gene>
<dbReference type="GO" id="GO:0046872">
    <property type="term" value="F:metal ion binding"/>
    <property type="evidence" value="ECO:0007669"/>
    <property type="project" value="UniProtKB-KW"/>
</dbReference>
<evidence type="ECO:0000256" key="11">
    <source>
        <dbReference type="RuleBase" id="RU366059"/>
    </source>
</evidence>
<keyword evidence="7 11" id="KW-0408">Iron</keyword>
<comment type="caution">
    <text evidence="13">The sequence shown here is derived from an EMBL/GenBank/DDBJ whole genome shotgun (WGS) entry which is preliminary data.</text>
</comment>
<dbReference type="EC" id="4.3.1.17" evidence="11"/>
<evidence type="ECO:0000256" key="5">
    <source>
        <dbReference type="ARBA" id="ARBA00022485"/>
    </source>
</evidence>
<sequence length="293" mass="29934">MPEELNYHSLAGLVQAAEAAGQPLSALVLRQQAAQLEQSEEEVYARMQENFRVMAACIEPGCQPDLRSTSGLTGGDAYKMRRQVEAGKNLTGPVLGGALYRALAVSELNAAMGRVVAAPTAGSCGILPAVLLTMQERGATEHDCVMSMFTASAVGLVIAENACLAGAQGGCQAECGSAAAMAAAALVELSGGTPRMLDDAVAIALKCQLGLVCDPVAGLVEIPCIKRNAAGASIAFMAAELALAGIDSRIPADEVIVAMRRVGNAMSPALKETAEGGLAATPTACRLCKQVFG</sequence>
<evidence type="ECO:0000313" key="13">
    <source>
        <dbReference type="EMBL" id="HIZ42401.1"/>
    </source>
</evidence>
<evidence type="ECO:0000256" key="10">
    <source>
        <dbReference type="ARBA" id="ARBA00049406"/>
    </source>
</evidence>
<keyword evidence="6 11" id="KW-0479">Metal-binding</keyword>
<keyword evidence="8 11" id="KW-0411">Iron-sulfur</keyword>
<accession>A0A9D2ESJ2</accession>
<comment type="similarity">
    <text evidence="3 11">Belongs to the iron-sulfur dependent L-serine dehydratase family.</text>
</comment>
<dbReference type="InterPro" id="IPR005130">
    <property type="entry name" value="Ser_deHydtase-like_asu"/>
</dbReference>
<dbReference type="NCBIfam" id="TIGR00718">
    <property type="entry name" value="sda_alpha"/>
    <property type="match status" value="1"/>
</dbReference>
<dbReference type="Pfam" id="PF03313">
    <property type="entry name" value="SDH_alpha"/>
    <property type="match status" value="1"/>
</dbReference>
<evidence type="ECO:0000256" key="4">
    <source>
        <dbReference type="ARBA" id="ARBA00022432"/>
    </source>
</evidence>
<dbReference type="AlphaFoldDB" id="A0A9D2ESJ2"/>
<reference evidence="13" key="1">
    <citation type="journal article" date="2021" name="PeerJ">
        <title>Extensive microbial diversity within the chicken gut microbiome revealed by metagenomics and culture.</title>
        <authorList>
            <person name="Gilroy R."/>
            <person name="Ravi A."/>
            <person name="Getino M."/>
            <person name="Pursley I."/>
            <person name="Horton D.L."/>
            <person name="Alikhan N.F."/>
            <person name="Baker D."/>
            <person name="Gharbi K."/>
            <person name="Hall N."/>
            <person name="Watson M."/>
            <person name="Adriaenssens E.M."/>
            <person name="Foster-Nyarko E."/>
            <person name="Jarju S."/>
            <person name="Secka A."/>
            <person name="Antonio M."/>
            <person name="Oren A."/>
            <person name="Chaudhuri R.R."/>
            <person name="La Ragione R."/>
            <person name="Hildebrand F."/>
            <person name="Pallen M.J."/>
        </authorList>
    </citation>
    <scope>NUCLEOTIDE SEQUENCE</scope>
    <source>
        <strain evidence="13">ChiSxjej1B13-11774</strain>
    </source>
</reference>
<keyword evidence="4 11" id="KW-0312">Gluconeogenesis</keyword>